<sequence length="162" mass="17991">MVSSNGTQTKTSSNQEKTRSSKSSQPNTQTATTYPFSPSTTSFCFEPDSTIYGNCDGLSKPPSFRLDIDGKFWANVTASMSEEQVYHELLYIIKGGNVTVCLVQTTDDEVPLEAKQGFSKDPWCLKPLYSGMIRISSWITTRLCIFIAVSTMARTKVSSKWI</sequence>
<proteinExistence type="predicted"/>
<reference evidence="5" key="1">
    <citation type="journal article" date="2020" name="Nat. Commun.">
        <title>Genome assembly of wild tea tree DASZ reveals pedigree and selection history of tea varieties.</title>
        <authorList>
            <person name="Zhang W."/>
            <person name="Zhang Y."/>
            <person name="Qiu H."/>
            <person name="Guo Y."/>
            <person name="Wan H."/>
            <person name="Zhang X."/>
            <person name="Scossa F."/>
            <person name="Alseekh S."/>
            <person name="Zhang Q."/>
            <person name="Wang P."/>
            <person name="Xu L."/>
            <person name="Schmidt M.H."/>
            <person name="Jia X."/>
            <person name="Li D."/>
            <person name="Zhu A."/>
            <person name="Guo F."/>
            <person name="Chen W."/>
            <person name="Ni D."/>
            <person name="Usadel B."/>
            <person name="Fernie A.R."/>
            <person name="Wen W."/>
        </authorList>
    </citation>
    <scope>NUCLEOTIDE SEQUENCE [LARGE SCALE GENOMIC DNA]</scope>
    <source>
        <strain evidence="5">cv. G240</strain>
    </source>
</reference>
<dbReference type="EMBL" id="JACBKZ010000010">
    <property type="protein sequence ID" value="KAF5939795.1"/>
    <property type="molecule type" value="Genomic_DNA"/>
</dbReference>
<evidence type="ECO:0000313" key="4">
    <source>
        <dbReference type="EMBL" id="KAF5939795.1"/>
    </source>
</evidence>
<keyword evidence="5" id="KW-1185">Reference proteome</keyword>
<organism evidence="4 5">
    <name type="scientific">Camellia sinensis</name>
    <name type="common">Tea plant</name>
    <name type="synonym">Thea sinensis</name>
    <dbReference type="NCBI Taxonomy" id="4442"/>
    <lineage>
        <taxon>Eukaryota</taxon>
        <taxon>Viridiplantae</taxon>
        <taxon>Streptophyta</taxon>
        <taxon>Embryophyta</taxon>
        <taxon>Tracheophyta</taxon>
        <taxon>Spermatophyta</taxon>
        <taxon>Magnoliopsida</taxon>
        <taxon>eudicotyledons</taxon>
        <taxon>Gunneridae</taxon>
        <taxon>Pentapetalae</taxon>
        <taxon>asterids</taxon>
        <taxon>Ericales</taxon>
        <taxon>Theaceae</taxon>
        <taxon>Camellia</taxon>
    </lineage>
</organism>
<accession>A0A7J7GHM7</accession>
<evidence type="ECO:0000259" key="3">
    <source>
        <dbReference type="Pfam" id="PF12819"/>
    </source>
</evidence>
<dbReference type="AlphaFoldDB" id="A0A7J7GHM7"/>
<feature type="compositionally biased region" description="Polar residues" evidence="2">
    <location>
        <begin position="1"/>
        <end position="29"/>
    </location>
</feature>
<evidence type="ECO:0000313" key="5">
    <source>
        <dbReference type="Proteomes" id="UP000593564"/>
    </source>
</evidence>
<feature type="region of interest" description="Disordered" evidence="2">
    <location>
        <begin position="1"/>
        <end position="34"/>
    </location>
</feature>
<comment type="subcellular location">
    <subcellularLocation>
        <location evidence="1">Membrane</location>
        <topology evidence="1">Single-pass membrane protein</topology>
    </subcellularLocation>
</comment>
<feature type="domain" description="Malectin-like" evidence="3">
    <location>
        <begin position="48"/>
        <end position="109"/>
    </location>
</feature>
<evidence type="ECO:0000256" key="2">
    <source>
        <dbReference type="SAM" id="MobiDB-lite"/>
    </source>
</evidence>
<dbReference type="GO" id="GO:0016020">
    <property type="term" value="C:membrane"/>
    <property type="evidence" value="ECO:0007669"/>
    <property type="project" value="UniProtKB-SubCell"/>
</dbReference>
<dbReference type="InterPro" id="IPR024788">
    <property type="entry name" value="Malectin-like_Carb-bd_dom"/>
</dbReference>
<comment type="caution">
    <text evidence="4">The sequence shown here is derived from an EMBL/GenBank/DDBJ whole genome shotgun (WGS) entry which is preliminary data.</text>
</comment>
<evidence type="ECO:0000256" key="1">
    <source>
        <dbReference type="ARBA" id="ARBA00004167"/>
    </source>
</evidence>
<dbReference type="Proteomes" id="UP000593564">
    <property type="component" value="Unassembled WGS sequence"/>
</dbReference>
<reference evidence="4 5" key="2">
    <citation type="submission" date="2020-07" db="EMBL/GenBank/DDBJ databases">
        <title>Genome assembly of wild tea tree DASZ reveals pedigree and selection history of tea varieties.</title>
        <authorList>
            <person name="Zhang W."/>
        </authorList>
    </citation>
    <scope>NUCLEOTIDE SEQUENCE [LARGE SCALE GENOMIC DNA]</scope>
    <source>
        <strain evidence="5">cv. G240</strain>
        <tissue evidence="4">Leaf</tissue>
    </source>
</reference>
<gene>
    <name evidence="4" type="ORF">HYC85_020962</name>
</gene>
<name>A0A7J7GHM7_CAMSI</name>
<protein>
    <recommendedName>
        <fullName evidence="3">Malectin-like domain-containing protein</fullName>
    </recommendedName>
</protein>
<dbReference type="Pfam" id="PF12819">
    <property type="entry name" value="Malectin_like"/>
    <property type="match status" value="1"/>
</dbReference>